<dbReference type="InterPro" id="IPR000847">
    <property type="entry name" value="LysR_HTH_N"/>
</dbReference>
<proteinExistence type="inferred from homology"/>
<dbReference type="InterPro" id="IPR036388">
    <property type="entry name" value="WH-like_DNA-bd_sf"/>
</dbReference>
<accession>A0A418KLB4</accession>
<organism evidence="6 7">
    <name type="scientific">Jiangella rhizosphaerae</name>
    <dbReference type="NCBI Taxonomy" id="2293569"/>
    <lineage>
        <taxon>Bacteria</taxon>
        <taxon>Bacillati</taxon>
        <taxon>Actinomycetota</taxon>
        <taxon>Actinomycetes</taxon>
        <taxon>Jiangellales</taxon>
        <taxon>Jiangellaceae</taxon>
        <taxon>Jiangella</taxon>
    </lineage>
</organism>
<dbReference type="FunFam" id="1.10.10.10:FF:000001">
    <property type="entry name" value="LysR family transcriptional regulator"/>
    <property type="match status" value="1"/>
</dbReference>
<name>A0A418KLB4_9ACTN</name>
<comment type="caution">
    <text evidence="6">The sequence shown here is derived from an EMBL/GenBank/DDBJ whole genome shotgun (WGS) entry which is preliminary data.</text>
</comment>
<dbReference type="Gene3D" id="1.10.10.10">
    <property type="entry name" value="Winged helix-like DNA-binding domain superfamily/Winged helix DNA-binding domain"/>
    <property type="match status" value="1"/>
</dbReference>
<dbReference type="Pfam" id="PF03466">
    <property type="entry name" value="LysR_substrate"/>
    <property type="match status" value="1"/>
</dbReference>
<keyword evidence="4" id="KW-0804">Transcription</keyword>
<keyword evidence="7" id="KW-1185">Reference proteome</keyword>
<dbReference type="EMBL" id="QUAL01000189">
    <property type="protein sequence ID" value="RIQ18326.1"/>
    <property type="molecule type" value="Genomic_DNA"/>
</dbReference>
<dbReference type="Pfam" id="PF00126">
    <property type="entry name" value="HTH_1"/>
    <property type="match status" value="1"/>
</dbReference>
<dbReference type="PROSITE" id="PS50931">
    <property type="entry name" value="HTH_LYSR"/>
    <property type="match status" value="1"/>
</dbReference>
<keyword evidence="3" id="KW-0238">DNA-binding</keyword>
<dbReference type="PRINTS" id="PR00039">
    <property type="entry name" value="HTHLYSR"/>
</dbReference>
<gene>
    <name evidence="6" type="ORF">DY240_21425</name>
</gene>
<dbReference type="GO" id="GO:0032993">
    <property type="term" value="C:protein-DNA complex"/>
    <property type="evidence" value="ECO:0007669"/>
    <property type="project" value="TreeGrafter"/>
</dbReference>
<dbReference type="GO" id="GO:0003677">
    <property type="term" value="F:DNA binding"/>
    <property type="evidence" value="ECO:0007669"/>
    <property type="project" value="UniProtKB-KW"/>
</dbReference>
<evidence type="ECO:0000259" key="5">
    <source>
        <dbReference type="PROSITE" id="PS50931"/>
    </source>
</evidence>
<evidence type="ECO:0000256" key="1">
    <source>
        <dbReference type="ARBA" id="ARBA00009437"/>
    </source>
</evidence>
<dbReference type="GO" id="GO:0003700">
    <property type="term" value="F:DNA-binding transcription factor activity"/>
    <property type="evidence" value="ECO:0007669"/>
    <property type="project" value="InterPro"/>
</dbReference>
<protein>
    <submittedName>
        <fullName evidence="6">LysR family transcriptional regulator</fullName>
    </submittedName>
</protein>
<sequence>MVSLVQLRVLDAVRRHGSVTAAARELHYTQPSLSHHLARLEAETGARLLQRVGRGIRLTEAGRLLADRAAEIVGRVDSAAAELSTLVGLQAGRVRLAGFGSVMSALVPRAAAVLAERHPGLELGLTDTHPEDALALLRAGHVDVAVIFRYDETAPEEDGVRLRHLLDDPLYLLADGGGGTLADHRDAAWIGGCERCRSHLVELCQRAGFTPRLTSTTDDMVVMQSLVAAGLGVTTIPGLALRAHRNPAVTATRLDVPPRRIVAATYGDPPDPPATAALLAALDEAAAHAADQEPPR</sequence>
<comment type="similarity">
    <text evidence="1">Belongs to the LysR transcriptional regulatory family.</text>
</comment>
<dbReference type="Gene3D" id="3.40.190.10">
    <property type="entry name" value="Periplasmic binding protein-like II"/>
    <property type="match status" value="2"/>
</dbReference>
<evidence type="ECO:0000256" key="2">
    <source>
        <dbReference type="ARBA" id="ARBA00023015"/>
    </source>
</evidence>
<dbReference type="PANTHER" id="PTHR30346">
    <property type="entry name" value="TRANSCRIPTIONAL DUAL REGULATOR HCAR-RELATED"/>
    <property type="match status" value="1"/>
</dbReference>
<evidence type="ECO:0000313" key="6">
    <source>
        <dbReference type="EMBL" id="RIQ18326.1"/>
    </source>
</evidence>
<dbReference type="SUPFAM" id="SSF46785">
    <property type="entry name" value="Winged helix' DNA-binding domain"/>
    <property type="match status" value="1"/>
</dbReference>
<dbReference type="InterPro" id="IPR036390">
    <property type="entry name" value="WH_DNA-bd_sf"/>
</dbReference>
<dbReference type="InterPro" id="IPR005119">
    <property type="entry name" value="LysR_subst-bd"/>
</dbReference>
<keyword evidence="2" id="KW-0805">Transcription regulation</keyword>
<evidence type="ECO:0000256" key="3">
    <source>
        <dbReference type="ARBA" id="ARBA00023125"/>
    </source>
</evidence>
<dbReference type="AlphaFoldDB" id="A0A418KLB4"/>
<dbReference type="Proteomes" id="UP000284057">
    <property type="component" value="Unassembled WGS sequence"/>
</dbReference>
<dbReference type="OrthoDB" id="4131546at2"/>
<evidence type="ECO:0000313" key="7">
    <source>
        <dbReference type="Proteomes" id="UP000284057"/>
    </source>
</evidence>
<evidence type="ECO:0000256" key="4">
    <source>
        <dbReference type="ARBA" id="ARBA00023163"/>
    </source>
</evidence>
<feature type="domain" description="HTH lysR-type" evidence="5">
    <location>
        <begin position="2"/>
        <end position="59"/>
    </location>
</feature>
<dbReference type="SUPFAM" id="SSF53850">
    <property type="entry name" value="Periplasmic binding protein-like II"/>
    <property type="match status" value="1"/>
</dbReference>
<reference evidence="6 7" key="1">
    <citation type="submission" date="2018-09" db="EMBL/GenBank/DDBJ databases">
        <title>Isolation, diversity and antifungal activity of actinobacteria from wheat.</title>
        <authorList>
            <person name="Han C."/>
        </authorList>
    </citation>
    <scope>NUCLEOTIDE SEQUENCE [LARGE SCALE GENOMIC DNA]</scope>
    <source>
        <strain evidence="6 7">NEAU-YY265</strain>
    </source>
</reference>
<dbReference type="RefSeq" id="WP_119661876.1">
    <property type="nucleotide sequence ID" value="NZ_QUAL01000189.1"/>
</dbReference>
<dbReference type="PANTHER" id="PTHR30346:SF29">
    <property type="entry name" value="LYSR SUBSTRATE-BINDING"/>
    <property type="match status" value="1"/>
</dbReference>